<dbReference type="InterPro" id="IPR038078">
    <property type="entry name" value="PhoU-like_sf"/>
</dbReference>
<dbReference type="InterPro" id="IPR028366">
    <property type="entry name" value="PhoU"/>
</dbReference>
<proteinExistence type="inferred from homology"/>
<dbReference type="PANTHER" id="PTHR42930:SF3">
    <property type="entry name" value="PHOSPHATE-SPECIFIC TRANSPORT SYSTEM ACCESSORY PROTEIN PHOU"/>
    <property type="match status" value="1"/>
</dbReference>
<gene>
    <name evidence="9" type="primary">phoU</name>
    <name evidence="9" type="ORF">N0B31_04520</name>
</gene>
<reference evidence="9" key="1">
    <citation type="submission" date="2022-09" db="EMBL/GenBank/DDBJ databases">
        <title>Diverse halophilic archaea isolated from saline environments.</title>
        <authorList>
            <person name="Cui H.-L."/>
        </authorList>
    </citation>
    <scope>NUCLEOTIDE SEQUENCE</scope>
    <source>
        <strain evidence="9">ZS-35-S2</strain>
    </source>
</reference>
<dbReference type="AlphaFoldDB" id="A0A9E7R477"/>
<evidence type="ECO:0000256" key="3">
    <source>
        <dbReference type="ARBA" id="ARBA00011738"/>
    </source>
</evidence>
<protein>
    <recommendedName>
        <fullName evidence="7">Phosphate-specific transport system accessory protein PhoU</fullName>
    </recommendedName>
</protein>
<evidence type="ECO:0000256" key="4">
    <source>
        <dbReference type="ARBA" id="ARBA00022448"/>
    </source>
</evidence>
<dbReference type="Proteomes" id="UP001057580">
    <property type="component" value="Chromosome"/>
</dbReference>
<accession>A0A9E7R477</accession>
<sequence length="224" mass="24908">MARERFAAALDRLRDTLVEMGRLVVDRLDDAAAALEHEDAARARRVVEGDVEVNQLYREVESQCIDLFALQQPVASDLRRVASTFKISTDLERVGDLAVNLAQYSRELNRDLYAEVALSDIVDAARRMVADAVELYAEDGDEWRCHELADRDTELDAMCAHAGRVVTLALLDHQASADDAAERLVEDVSTLLLTVRDLERVGDHAVNVAARTLYVTEGDDSLLE</sequence>
<keyword evidence="4 7" id="KW-0813">Transport</keyword>
<evidence type="ECO:0000256" key="6">
    <source>
        <dbReference type="ARBA" id="ARBA00022592"/>
    </source>
</evidence>
<feature type="domain" description="PhoU" evidence="8">
    <location>
        <begin position="17"/>
        <end position="104"/>
    </location>
</feature>
<keyword evidence="5 7" id="KW-0963">Cytoplasm</keyword>
<dbReference type="RefSeq" id="WP_260594651.1">
    <property type="nucleotide sequence ID" value="NZ_CP104003.1"/>
</dbReference>
<dbReference type="KEGG" id="ssai:N0B31_04520"/>
<organism evidence="9 10">
    <name type="scientific">Salinirubellus salinus</name>
    <dbReference type="NCBI Taxonomy" id="1364945"/>
    <lineage>
        <taxon>Archaea</taxon>
        <taxon>Methanobacteriati</taxon>
        <taxon>Methanobacteriota</taxon>
        <taxon>Stenosarchaea group</taxon>
        <taxon>Halobacteria</taxon>
        <taxon>Halobacteriales</taxon>
        <taxon>Natronomonadaceae</taxon>
        <taxon>Salinirubellus</taxon>
    </lineage>
</organism>
<evidence type="ECO:0000256" key="7">
    <source>
        <dbReference type="PIRNR" id="PIRNR003107"/>
    </source>
</evidence>
<dbReference type="Pfam" id="PF01895">
    <property type="entry name" value="PhoU"/>
    <property type="match status" value="2"/>
</dbReference>
<keyword evidence="10" id="KW-1185">Reference proteome</keyword>
<evidence type="ECO:0000313" key="10">
    <source>
        <dbReference type="Proteomes" id="UP001057580"/>
    </source>
</evidence>
<dbReference type="PANTHER" id="PTHR42930">
    <property type="entry name" value="PHOSPHATE-SPECIFIC TRANSPORT SYSTEM ACCESSORY PROTEIN PHOU"/>
    <property type="match status" value="1"/>
</dbReference>
<evidence type="ECO:0000256" key="5">
    <source>
        <dbReference type="ARBA" id="ARBA00022490"/>
    </source>
</evidence>
<comment type="subcellular location">
    <subcellularLocation>
        <location evidence="1 7">Cytoplasm</location>
    </subcellularLocation>
</comment>
<dbReference type="InterPro" id="IPR026022">
    <property type="entry name" value="PhoU_dom"/>
</dbReference>
<comment type="subunit">
    <text evidence="3 7">Homodimer.</text>
</comment>
<comment type="function">
    <text evidence="7">Plays a role in the regulation of phosphate uptake.</text>
</comment>
<dbReference type="GO" id="GO:0005737">
    <property type="term" value="C:cytoplasm"/>
    <property type="evidence" value="ECO:0007669"/>
    <property type="project" value="UniProtKB-SubCell"/>
</dbReference>
<evidence type="ECO:0000313" key="9">
    <source>
        <dbReference type="EMBL" id="UWM55551.1"/>
    </source>
</evidence>
<dbReference type="GO" id="GO:0030643">
    <property type="term" value="P:intracellular phosphate ion homeostasis"/>
    <property type="evidence" value="ECO:0007669"/>
    <property type="project" value="InterPro"/>
</dbReference>
<dbReference type="FunFam" id="1.20.58.220:FF:000004">
    <property type="entry name" value="Phosphate-specific transport system accessory protein PhoU"/>
    <property type="match status" value="1"/>
</dbReference>
<dbReference type="NCBIfam" id="TIGR02135">
    <property type="entry name" value="phoU_full"/>
    <property type="match status" value="1"/>
</dbReference>
<dbReference type="Gene3D" id="1.20.58.220">
    <property type="entry name" value="Phosphate transport system protein phou homolog 2, domain 2"/>
    <property type="match status" value="1"/>
</dbReference>
<keyword evidence="6 7" id="KW-0592">Phosphate transport</keyword>
<dbReference type="GO" id="GO:0006817">
    <property type="term" value="P:phosphate ion transport"/>
    <property type="evidence" value="ECO:0007669"/>
    <property type="project" value="UniProtKB-KW"/>
</dbReference>
<dbReference type="GO" id="GO:0045936">
    <property type="term" value="P:negative regulation of phosphate metabolic process"/>
    <property type="evidence" value="ECO:0007669"/>
    <property type="project" value="InterPro"/>
</dbReference>
<comment type="similarity">
    <text evidence="2 7">Belongs to the PhoU family.</text>
</comment>
<evidence type="ECO:0000259" key="8">
    <source>
        <dbReference type="Pfam" id="PF01895"/>
    </source>
</evidence>
<dbReference type="GeneID" id="74941660"/>
<evidence type="ECO:0000256" key="1">
    <source>
        <dbReference type="ARBA" id="ARBA00004496"/>
    </source>
</evidence>
<feature type="domain" description="PhoU" evidence="8">
    <location>
        <begin position="120"/>
        <end position="211"/>
    </location>
</feature>
<dbReference type="PIRSF" id="PIRSF003107">
    <property type="entry name" value="PhoU"/>
    <property type="match status" value="1"/>
</dbReference>
<evidence type="ECO:0000256" key="2">
    <source>
        <dbReference type="ARBA" id="ARBA00008107"/>
    </source>
</evidence>
<name>A0A9E7R477_9EURY</name>
<dbReference type="SUPFAM" id="SSF109755">
    <property type="entry name" value="PhoU-like"/>
    <property type="match status" value="1"/>
</dbReference>
<dbReference type="EMBL" id="CP104003">
    <property type="protein sequence ID" value="UWM55551.1"/>
    <property type="molecule type" value="Genomic_DNA"/>
</dbReference>